<dbReference type="InterPro" id="IPR020130">
    <property type="entry name" value="O-spanin_T7likevirus"/>
</dbReference>
<gene>
    <name evidence="1" type="ORF">Q19_48</name>
</gene>
<organism evidence="1 2">
    <name type="scientific">Pectobacterium phage Q19</name>
    <dbReference type="NCBI Taxonomy" id="2500576"/>
    <lineage>
        <taxon>Viruses</taxon>
        <taxon>Duplodnaviria</taxon>
        <taxon>Heunggongvirae</taxon>
        <taxon>Uroviricota</taxon>
        <taxon>Caudoviricetes</taxon>
        <taxon>Autographivirales</taxon>
        <taxon>Autotranscriptaviridae</taxon>
        <taxon>Studiervirinae</taxon>
        <taxon>Maklayavirus</taxon>
        <taxon>Maklayavirus Q19</taxon>
    </lineage>
</organism>
<evidence type="ECO:0000313" key="2">
    <source>
        <dbReference type="Proteomes" id="UP000434467"/>
    </source>
</evidence>
<protein>
    <submittedName>
        <fullName evidence="1">Rz1 lysis protein</fullName>
    </submittedName>
</protein>
<dbReference type="GO" id="GO:0019076">
    <property type="term" value="P:viral release from host cell"/>
    <property type="evidence" value="ECO:0007669"/>
    <property type="project" value="InterPro"/>
</dbReference>
<dbReference type="EMBL" id="MK290739">
    <property type="protein sequence ID" value="QPF15824.1"/>
    <property type="molecule type" value="Genomic_DNA"/>
</dbReference>
<accession>A0A7S8ZWK8</accession>
<name>A0A7S8ZWK8_9CAUD</name>
<evidence type="ECO:0000313" key="1">
    <source>
        <dbReference type="EMBL" id="QPF15824.1"/>
    </source>
</evidence>
<sequence length="70" mass="7607">MSLTVSQRNTKTTWRRFKAALTGLFLICVSLTSGCKSVSSLPPEPSGLTVDASLMVQSNYTNQLLEVLSK</sequence>
<proteinExistence type="predicted"/>
<keyword evidence="2" id="KW-1185">Reference proteome</keyword>
<dbReference type="Pfam" id="PF17531">
    <property type="entry name" value="O_Spanin_T7"/>
    <property type="match status" value="1"/>
</dbReference>
<dbReference type="Proteomes" id="UP000434467">
    <property type="component" value="Segment"/>
</dbReference>
<reference evidence="1" key="1">
    <citation type="submission" date="2018-12" db="EMBL/GenBank/DDBJ databases">
        <authorList>
            <person name="Shneider M.M."/>
            <person name="Kabanova A.P."/>
            <person name="Korzhenkov A.A."/>
            <person name="Toschakov S.V."/>
            <person name="Miroshnikov K.A."/>
        </authorList>
    </citation>
    <scope>NUCLEOTIDE SEQUENCE [LARGE SCALE GENOMIC DNA]</scope>
</reference>